<name>A0ACC1YWG3_MELAZ</name>
<dbReference type="EMBL" id="CM051394">
    <property type="protein sequence ID" value="KAJ4728017.1"/>
    <property type="molecule type" value="Genomic_DNA"/>
</dbReference>
<evidence type="ECO:0000313" key="1">
    <source>
        <dbReference type="EMBL" id="KAJ4728017.1"/>
    </source>
</evidence>
<evidence type="ECO:0000313" key="2">
    <source>
        <dbReference type="Proteomes" id="UP001164539"/>
    </source>
</evidence>
<reference evidence="1 2" key="1">
    <citation type="journal article" date="2023" name="Science">
        <title>Complex scaffold remodeling in plant triterpene biosynthesis.</title>
        <authorList>
            <person name="De La Pena R."/>
            <person name="Hodgson H."/>
            <person name="Liu J.C."/>
            <person name="Stephenson M.J."/>
            <person name="Martin A.C."/>
            <person name="Owen C."/>
            <person name="Harkess A."/>
            <person name="Leebens-Mack J."/>
            <person name="Jimenez L.E."/>
            <person name="Osbourn A."/>
            <person name="Sattely E.S."/>
        </authorList>
    </citation>
    <scope>NUCLEOTIDE SEQUENCE [LARGE SCALE GENOMIC DNA]</scope>
    <source>
        <strain evidence="2">cv. JPN11</strain>
        <tissue evidence="1">Leaf</tissue>
    </source>
</reference>
<keyword evidence="2" id="KW-1185">Reference proteome</keyword>
<protein>
    <submittedName>
        <fullName evidence="1">Two-component response regulator</fullName>
    </submittedName>
</protein>
<organism evidence="1 2">
    <name type="scientific">Melia azedarach</name>
    <name type="common">Chinaberry tree</name>
    <dbReference type="NCBI Taxonomy" id="155640"/>
    <lineage>
        <taxon>Eukaryota</taxon>
        <taxon>Viridiplantae</taxon>
        <taxon>Streptophyta</taxon>
        <taxon>Embryophyta</taxon>
        <taxon>Tracheophyta</taxon>
        <taxon>Spermatophyta</taxon>
        <taxon>Magnoliopsida</taxon>
        <taxon>eudicotyledons</taxon>
        <taxon>Gunneridae</taxon>
        <taxon>Pentapetalae</taxon>
        <taxon>rosids</taxon>
        <taxon>malvids</taxon>
        <taxon>Sapindales</taxon>
        <taxon>Meliaceae</taxon>
        <taxon>Melia</taxon>
    </lineage>
</organism>
<dbReference type="Proteomes" id="UP001164539">
    <property type="component" value="Chromosome 1"/>
</dbReference>
<proteinExistence type="predicted"/>
<comment type="caution">
    <text evidence="1">The sequence shown here is derived from an EMBL/GenBank/DDBJ whole genome shotgun (WGS) entry which is preliminary data.</text>
</comment>
<accession>A0ACC1YWG3</accession>
<sequence>MKMGEVVVSSGGGMDIELATERDTKKETEKDGSSEVVRWERFLPRMVLRVLLVEADDSTRHIISALLRKCSYKVAAVPDGLMAWETLKGRPHNIDLLLTEVELPSISGFALLTLVMEHDICKNIPVIMMSSQDSISMVLKCMLKGAADFLIKPVRRNELKNLWQHVWRRHSLLGGHVPQNLPVVHCNAGAISEDKTASNHSSDYVASTQKNNDSEKESDAQSSCTSPYLEAESAYVQNMQGLSQLKCRSAFDFCNTDEQKQDECVKLETESLIPGGKTGGESDEIIVSEKLNRSGSEVADCADALRVNEDCACVETMAEDEGMGPENDRKNANVSSGIHGCNDELIEPSSRAIDLIGTFDNHLKSPDRLLDSDGMNKFEFSPQLELSLRKSFPSTSKDQGKDERHTLNHSTASAFSWYNNSKTFPTLTSNFTELKDGASKSGEMLSNQLSENATGSSQPCGVASNNIRENLTSLAMNQSGQAETPFPRPHLGFYPVPGVRFENTSAGYSHVFPSIFYSQSSLPPAWSPKSPCPPEHSPFPICTSVHSNHDIHDSEQGYQRSGEITNNSIEQTVREQNEVECLEEFRHSSPAAGQSTNSSLCNGLANNNSSGTYGGVGCRVDGNASSEIEKGTASKNVNEGTLFIHDGFRGIGSNRSSQRQAALTKFRLKRKDRCYEKKVRYQSRKSLAEQRPRVKGQFVRQVKNDTKVANADDSS</sequence>
<gene>
    <name evidence="1" type="ORF">OWV82_001024</name>
</gene>